<evidence type="ECO:0000256" key="2">
    <source>
        <dbReference type="ARBA" id="ARBA00023015"/>
    </source>
</evidence>
<reference evidence="7 8" key="1">
    <citation type="submission" date="2024-01" db="EMBL/GenBank/DDBJ databases">
        <title>Genome assemblies of Stephania.</title>
        <authorList>
            <person name="Yang L."/>
        </authorList>
    </citation>
    <scope>NUCLEOTIDE SEQUENCE [LARGE SCALE GENOMIC DNA]</scope>
    <source>
        <strain evidence="7">QJT</strain>
        <tissue evidence="7">Leaf</tissue>
    </source>
</reference>
<feature type="region of interest" description="Disordered" evidence="5">
    <location>
        <begin position="212"/>
        <end position="239"/>
    </location>
</feature>
<evidence type="ECO:0000256" key="5">
    <source>
        <dbReference type="SAM" id="MobiDB-lite"/>
    </source>
</evidence>
<comment type="subcellular location">
    <subcellularLocation>
        <location evidence="1">Nucleus</location>
    </subcellularLocation>
</comment>
<dbReference type="GO" id="GO:0003700">
    <property type="term" value="F:DNA-binding transcription factor activity"/>
    <property type="evidence" value="ECO:0007669"/>
    <property type="project" value="TreeGrafter"/>
</dbReference>
<dbReference type="Pfam" id="PF00010">
    <property type="entry name" value="HLH"/>
    <property type="match status" value="1"/>
</dbReference>
<keyword evidence="3" id="KW-0804">Transcription</keyword>
<feature type="domain" description="BHLH" evidence="6">
    <location>
        <begin position="152"/>
        <end position="201"/>
    </location>
</feature>
<gene>
    <name evidence="7" type="ORF">Sjap_022277</name>
</gene>
<evidence type="ECO:0000256" key="4">
    <source>
        <dbReference type="ARBA" id="ARBA00023242"/>
    </source>
</evidence>
<proteinExistence type="predicted"/>
<feature type="compositionally biased region" description="Acidic residues" evidence="5">
    <location>
        <begin position="135"/>
        <end position="144"/>
    </location>
</feature>
<dbReference type="SUPFAM" id="SSF47459">
    <property type="entry name" value="HLH, helix-loop-helix DNA-binding domain"/>
    <property type="match status" value="1"/>
</dbReference>
<keyword evidence="8" id="KW-1185">Reference proteome</keyword>
<dbReference type="PANTHER" id="PTHR31945">
    <property type="entry name" value="TRANSCRIPTION FACTOR SCREAM2-RELATED"/>
    <property type="match status" value="1"/>
</dbReference>
<protein>
    <recommendedName>
        <fullName evidence="6">BHLH domain-containing protein</fullName>
    </recommendedName>
</protein>
<feature type="compositionally biased region" description="Low complexity" evidence="5">
    <location>
        <begin position="215"/>
        <end position="231"/>
    </location>
</feature>
<feature type="region of interest" description="Disordered" evidence="5">
    <location>
        <begin position="130"/>
        <end position="164"/>
    </location>
</feature>
<dbReference type="AlphaFoldDB" id="A0AAP0HUW5"/>
<dbReference type="EMBL" id="JBBNAE010000009">
    <property type="protein sequence ID" value="KAK9096780.1"/>
    <property type="molecule type" value="Genomic_DNA"/>
</dbReference>
<keyword evidence="2" id="KW-0805">Transcription regulation</keyword>
<dbReference type="SMART" id="SM00353">
    <property type="entry name" value="HLH"/>
    <property type="match status" value="1"/>
</dbReference>
<dbReference type="GO" id="GO:0005634">
    <property type="term" value="C:nucleus"/>
    <property type="evidence" value="ECO:0007669"/>
    <property type="project" value="UniProtKB-SubCell"/>
</dbReference>
<dbReference type="Gene3D" id="4.10.280.10">
    <property type="entry name" value="Helix-loop-helix DNA-binding domain"/>
    <property type="match status" value="1"/>
</dbReference>
<dbReference type="GO" id="GO:0046983">
    <property type="term" value="F:protein dimerization activity"/>
    <property type="evidence" value="ECO:0007669"/>
    <property type="project" value="InterPro"/>
</dbReference>
<dbReference type="InterPro" id="IPR011598">
    <property type="entry name" value="bHLH_dom"/>
</dbReference>
<accession>A0AAP0HUW5</accession>
<dbReference type="InterPro" id="IPR036638">
    <property type="entry name" value="HLH_DNA-bd_sf"/>
</dbReference>
<comment type="caution">
    <text evidence="7">The sequence shown here is derived from an EMBL/GenBank/DDBJ whole genome shotgun (WGS) entry which is preliminary data.</text>
</comment>
<keyword evidence="4" id="KW-0539">Nucleus</keyword>
<evidence type="ECO:0000256" key="3">
    <source>
        <dbReference type="ARBA" id="ARBA00023163"/>
    </source>
</evidence>
<name>A0AAP0HUW5_9MAGN</name>
<evidence type="ECO:0000313" key="7">
    <source>
        <dbReference type="EMBL" id="KAK9096780.1"/>
    </source>
</evidence>
<evidence type="ECO:0000259" key="6">
    <source>
        <dbReference type="PROSITE" id="PS50888"/>
    </source>
</evidence>
<dbReference type="GO" id="GO:0043565">
    <property type="term" value="F:sequence-specific DNA binding"/>
    <property type="evidence" value="ECO:0007669"/>
    <property type="project" value="TreeGrafter"/>
</dbReference>
<dbReference type="PANTHER" id="PTHR31945:SF26">
    <property type="entry name" value="TRANSCRIPTION FACTOR BHLH35"/>
    <property type="match status" value="1"/>
</dbReference>
<evidence type="ECO:0000256" key="1">
    <source>
        <dbReference type="ARBA" id="ARBA00004123"/>
    </source>
</evidence>
<dbReference type="InterPro" id="IPR051358">
    <property type="entry name" value="TF_AMS/ICE1/BHLH6-like"/>
</dbReference>
<dbReference type="Proteomes" id="UP001417504">
    <property type="component" value="Unassembled WGS sequence"/>
</dbReference>
<dbReference type="PROSITE" id="PS50888">
    <property type="entry name" value="BHLH"/>
    <property type="match status" value="1"/>
</dbReference>
<evidence type="ECO:0000313" key="8">
    <source>
        <dbReference type="Proteomes" id="UP001417504"/>
    </source>
</evidence>
<sequence length="347" mass="39560">MEELERFLVLDQEVLLGECWEPPSETPIQDYTNVMDLDLLEDEKWWHGDFPSTTTGISSGSHESPKLAGEDEAATLKDAGNYEMNIDDELLWQLSFVLDPQELEEQQEQIRKPQIKCQQEDHQQQINIENFRNEGDDEDPESEEEDKKSDGVANSKNLQSERKRRKRLNQQLFTLRSLVPNITKMDKRSILVDALAYLQSIHQEMQNLIEETRSEFSSSLSPTSLSSPSTESEPDHQPVIPAPYQRCASTLPEITKMNAQMLDADRFILEIECNKAIGALSQVQRSIEMLGVEITCTTLSELINQDSMVTTTFVRVKKKSSLMTSDKLLNRLRLNAKQLGLHVHPGS</sequence>
<organism evidence="7 8">
    <name type="scientific">Stephania japonica</name>
    <dbReference type="NCBI Taxonomy" id="461633"/>
    <lineage>
        <taxon>Eukaryota</taxon>
        <taxon>Viridiplantae</taxon>
        <taxon>Streptophyta</taxon>
        <taxon>Embryophyta</taxon>
        <taxon>Tracheophyta</taxon>
        <taxon>Spermatophyta</taxon>
        <taxon>Magnoliopsida</taxon>
        <taxon>Ranunculales</taxon>
        <taxon>Menispermaceae</taxon>
        <taxon>Menispermoideae</taxon>
        <taxon>Cissampelideae</taxon>
        <taxon>Stephania</taxon>
    </lineage>
</organism>